<gene>
    <name evidence="1" type="ORF">DESUT3_23440</name>
</gene>
<dbReference type="EMBL" id="AP024355">
    <property type="protein sequence ID" value="BCR05275.1"/>
    <property type="molecule type" value="Genomic_DNA"/>
</dbReference>
<protein>
    <submittedName>
        <fullName evidence="1">Uncharacterized protein</fullName>
    </submittedName>
</protein>
<proteinExistence type="predicted"/>
<dbReference type="Gene3D" id="1.50.10.100">
    <property type="entry name" value="Chondroitin AC/alginate lyase"/>
    <property type="match status" value="1"/>
</dbReference>
<evidence type="ECO:0000313" key="2">
    <source>
        <dbReference type="Proteomes" id="UP001319827"/>
    </source>
</evidence>
<dbReference type="Proteomes" id="UP001319827">
    <property type="component" value="Chromosome"/>
</dbReference>
<dbReference type="RefSeq" id="WP_221248700.1">
    <property type="nucleotide sequence ID" value="NZ_AP024355.1"/>
</dbReference>
<dbReference type="Gene3D" id="2.70.98.70">
    <property type="match status" value="1"/>
</dbReference>
<sequence>MRKHFLLTLILSCIGLQGIAFSFGPPDYLPDGAHPRIWLNAAELSRLNAKQSASDADWVALEAWCDARLGNTADSNEGGISYDSGQVYWMGYRMNGYAEYLMNFGLAYQVLKDDNPSKAASYAAYLREILIEGIYKSLSVGEEYNGLNAIRPGERNGVTVNAGESAAIGTPLNSYKLGYSSRGIAAVPIVYDWIYDTLSPQDRLDLESMMYRWFDWIRGVRSSYNNGVLVSGVRYHEDRNGDCTGTNNCTDVSDKSTKAYTYGDMANNFMGGHAYLMSLIPVATYGSNPDAATYLSAYKSILTGTILEQVENDLKLSGGDTSEGWNYGSGWIYALPGIYGYYTATGDPLISGSAWPEELVHALVHRTGPDLVSVPIYGEWTGNTIGVHRRYPAYTFTGIHQRLNPSSQIGKVAQTLVDTVPFADTAPPLWVKTLWYQTDIDSAGFSTQPLSYLAKGTGFFTSRSDWDNSVGSIFSSIRLEGKSYSGHEVFDEGHFTIQRGADRLLTHENMNRASASHNTVVFNNSDHWASNPDQTVPAVDRVEDGLAYSYVSGDITNAYQRVWKTDKAKLFRRSMLHIRPGFFVVCDVTQSNSAAGNLKEWYTQYMADPTTSSDTITVTKGSSKAFTKTLYPTGGTFTETVPATGYWRVKYTPAVTQEYDQFLHVIEATDKNQQDMTETARIDAASGNMRGVFISDPINPDGSWVAMFSADKDGALVSEDVTYVVPADPGYPPYGYGPRHILVDLVPNVEYTFIAPKNKNVDQVFTLKAGSYPEEGRVYYASDSGVIATGRLSAPILLKNLTGETD</sequence>
<evidence type="ECO:0000313" key="1">
    <source>
        <dbReference type="EMBL" id="BCR05275.1"/>
    </source>
</evidence>
<dbReference type="InterPro" id="IPR008929">
    <property type="entry name" value="Chondroitin_lyas"/>
</dbReference>
<reference evidence="1 2" key="1">
    <citation type="journal article" date="2016" name="C (Basel)">
        <title>Selective Growth of and Electricity Production by Marine Exoelectrogenic Bacteria in Self-Aggregated Hydrogel of Microbially Reduced Graphene Oxide.</title>
        <authorList>
            <person name="Yoshida N."/>
            <person name="Goto Y."/>
            <person name="Miyata Y."/>
        </authorList>
    </citation>
    <scope>NUCLEOTIDE SEQUENCE [LARGE SCALE GENOMIC DNA]</scope>
    <source>
        <strain evidence="1 2">NIT-T3</strain>
    </source>
</reference>
<keyword evidence="2" id="KW-1185">Reference proteome</keyword>
<accession>A0ABN6DZ13</accession>
<reference evidence="1 2" key="2">
    <citation type="journal article" date="2021" name="Int. J. Syst. Evol. Microbiol.">
        <title>Isolation and Polyphasic Characterization of Desulfuromonas versatilis sp. Nov., an Electrogenic Bacteria Capable of Versatile Metabolism Isolated from a Graphene Oxide-Reducing Enrichment Culture.</title>
        <authorList>
            <person name="Xie L."/>
            <person name="Yoshida N."/>
            <person name="Ishii S."/>
            <person name="Meng L."/>
        </authorList>
    </citation>
    <scope>NUCLEOTIDE SEQUENCE [LARGE SCALE GENOMIC DNA]</scope>
    <source>
        <strain evidence="1 2">NIT-T3</strain>
    </source>
</reference>
<organism evidence="1 2">
    <name type="scientific">Desulfuromonas versatilis</name>
    <dbReference type="NCBI Taxonomy" id="2802975"/>
    <lineage>
        <taxon>Bacteria</taxon>
        <taxon>Pseudomonadati</taxon>
        <taxon>Thermodesulfobacteriota</taxon>
        <taxon>Desulfuromonadia</taxon>
        <taxon>Desulfuromonadales</taxon>
        <taxon>Desulfuromonadaceae</taxon>
        <taxon>Desulfuromonas</taxon>
    </lineage>
</organism>
<name>A0ABN6DZ13_9BACT</name>